<evidence type="ECO:0000313" key="2">
    <source>
        <dbReference type="Proteomes" id="UP000264330"/>
    </source>
</evidence>
<evidence type="ECO:0000313" key="1">
    <source>
        <dbReference type="EMBL" id="HCV82652.1"/>
    </source>
</evidence>
<name>A0A3D5J5D7_9FLAO</name>
<comment type="caution">
    <text evidence="1">The sequence shown here is derived from an EMBL/GenBank/DDBJ whole genome shotgun (WGS) entry which is preliminary data.</text>
</comment>
<dbReference type="EMBL" id="DPMF01000380">
    <property type="protein sequence ID" value="HCV82652.1"/>
    <property type="molecule type" value="Genomic_DNA"/>
</dbReference>
<gene>
    <name evidence="1" type="ORF">DGQ38_16550</name>
</gene>
<proteinExistence type="predicted"/>
<organism evidence="1 2">
    <name type="scientific">Zunongwangia profunda</name>
    <dbReference type="NCBI Taxonomy" id="398743"/>
    <lineage>
        <taxon>Bacteria</taxon>
        <taxon>Pseudomonadati</taxon>
        <taxon>Bacteroidota</taxon>
        <taxon>Flavobacteriia</taxon>
        <taxon>Flavobacteriales</taxon>
        <taxon>Flavobacteriaceae</taxon>
        <taxon>Zunongwangia</taxon>
    </lineage>
</organism>
<dbReference type="AlphaFoldDB" id="A0A3D5J5D7"/>
<protein>
    <submittedName>
        <fullName evidence="1">Uncharacterized protein</fullName>
    </submittedName>
</protein>
<accession>A0A3D5J5D7</accession>
<dbReference type="Proteomes" id="UP000264330">
    <property type="component" value="Unassembled WGS sequence"/>
</dbReference>
<sequence length="168" mass="19375">MSFPCLYGQQENFFKEETSLRLSQSKLSDRIYGVGKYKHFKNNFEFMKQNFLKLEVFVGILEHYDFMTADRLLKYSYGAKLNAQLSSKSLLYISGQYISNPFSSIYENTRIPMDPLFPTSGISFGIDFQLKNNINLDIGNKTLLPDDDTSIFNPTPLNMTRAKLKIGF</sequence>
<reference evidence="1 2" key="1">
    <citation type="journal article" date="2018" name="Nat. Biotechnol.">
        <title>A standardized bacterial taxonomy based on genome phylogeny substantially revises the tree of life.</title>
        <authorList>
            <person name="Parks D.H."/>
            <person name="Chuvochina M."/>
            <person name="Waite D.W."/>
            <person name="Rinke C."/>
            <person name="Skarshewski A."/>
            <person name="Chaumeil P.A."/>
            <person name="Hugenholtz P."/>
        </authorList>
    </citation>
    <scope>NUCLEOTIDE SEQUENCE [LARGE SCALE GENOMIC DNA]</scope>
    <source>
        <strain evidence="1">UBA9359</strain>
    </source>
</reference>